<dbReference type="EC" id="2.4.2.17" evidence="3 10"/>
<evidence type="ECO:0000256" key="4">
    <source>
        <dbReference type="ARBA" id="ARBA00020998"/>
    </source>
</evidence>
<dbReference type="PANTHER" id="PTHR21403">
    <property type="entry name" value="ATP PHOSPHORIBOSYLTRANSFERASE ATP-PRTASE"/>
    <property type="match status" value="1"/>
</dbReference>
<evidence type="ECO:0000259" key="11">
    <source>
        <dbReference type="Pfam" id="PF01634"/>
    </source>
</evidence>
<dbReference type="Pfam" id="PF01634">
    <property type="entry name" value="HisG"/>
    <property type="match status" value="1"/>
</dbReference>
<protein>
    <recommendedName>
        <fullName evidence="4 10">ATP phosphoribosyltransferase</fullName>
        <ecNumber evidence="3 10">2.4.2.17</ecNumber>
    </recommendedName>
</protein>
<accession>A0A143WNR9</accession>
<dbReference type="SUPFAM" id="SSF53850">
    <property type="entry name" value="Periplasmic binding protein-like II"/>
    <property type="match status" value="1"/>
</dbReference>
<feature type="domain" description="ATP phosphoribosyltransferase catalytic" evidence="11">
    <location>
        <begin position="53"/>
        <end position="200"/>
    </location>
</feature>
<dbReference type="UniPathway" id="UPA00031">
    <property type="reaction ID" value="UER00006"/>
</dbReference>
<dbReference type="PATRIC" id="fig|189385.8.peg.121"/>
<sequence>MLALAIPRGRVLEQCGDVLRMLGATISTLDAGLPRRALLMRTTSRSVAVAVLRCSDVVDFVRRGYVSAGIVGGDVVRESRLCVASPLDIRISQCRMSLALRSPLDVMHPYKLRVATKYPNAVRAFLGARDSVAYVSLHGGMEVAPLLGASDVVADIVDTGTTLAAHGLSEVRRVAAVSARLVLNACLARIKARAMRIVTDMLRLASEHL</sequence>
<evidence type="ECO:0000256" key="7">
    <source>
        <dbReference type="ARBA" id="ARBA00022679"/>
    </source>
</evidence>
<evidence type="ECO:0000256" key="8">
    <source>
        <dbReference type="ARBA" id="ARBA00023102"/>
    </source>
</evidence>
<dbReference type="GO" id="GO:0005737">
    <property type="term" value="C:cytoplasm"/>
    <property type="evidence" value="ECO:0007669"/>
    <property type="project" value="InterPro"/>
</dbReference>
<dbReference type="GO" id="GO:0000105">
    <property type="term" value="P:L-histidine biosynthetic process"/>
    <property type="evidence" value="ECO:0007669"/>
    <property type="project" value="UniProtKB-UniRule"/>
</dbReference>
<evidence type="ECO:0000256" key="6">
    <source>
        <dbReference type="ARBA" id="ARBA00022676"/>
    </source>
</evidence>
<name>A0A143WNR9_TREPR</name>
<keyword evidence="8" id="KW-0368">Histidine biosynthesis</keyword>
<keyword evidence="7 12" id="KW-0808">Transferase</keyword>
<keyword evidence="5" id="KW-0028">Amino-acid biosynthesis</keyword>
<organism evidence="12 13">
    <name type="scientific">Tremblaya princeps</name>
    <dbReference type="NCBI Taxonomy" id="189385"/>
    <lineage>
        <taxon>Bacteria</taxon>
        <taxon>Pseudomonadati</taxon>
        <taxon>Pseudomonadota</taxon>
        <taxon>Betaproteobacteria</taxon>
        <taxon>Candidatus Tremblayella</taxon>
    </lineage>
</organism>
<evidence type="ECO:0000256" key="3">
    <source>
        <dbReference type="ARBA" id="ARBA00011946"/>
    </source>
</evidence>
<evidence type="ECO:0000256" key="10">
    <source>
        <dbReference type="NCBIfam" id="TIGR00070"/>
    </source>
</evidence>
<proteinExistence type="predicted"/>
<comment type="pathway">
    <text evidence="2">Amino-acid biosynthesis; L-histidine biosynthesis; L-histidine from 5-phospho-alpha-D-ribose 1-diphosphate: step 1/9.</text>
</comment>
<comment type="catalytic activity">
    <reaction evidence="1">
        <text>1-(5-phospho-beta-D-ribosyl)-ATP + diphosphate = 5-phospho-alpha-D-ribose 1-diphosphate + ATP</text>
        <dbReference type="Rhea" id="RHEA:18473"/>
        <dbReference type="ChEBI" id="CHEBI:30616"/>
        <dbReference type="ChEBI" id="CHEBI:33019"/>
        <dbReference type="ChEBI" id="CHEBI:58017"/>
        <dbReference type="ChEBI" id="CHEBI:73183"/>
        <dbReference type="EC" id="2.4.2.17"/>
    </reaction>
</comment>
<comment type="function">
    <text evidence="9">Catalyzes the condensation of ATP and 5-phosphoribose 1-diphosphate to form N'-(5'-phosphoribosyl)-ATP (PR-ATP). Has a crucial role in the pathway because the rate of histidine biosynthesis seems to be controlled primarily by regulation of HisG enzymatic activity.</text>
</comment>
<dbReference type="InterPro" id="IPR018198">
    <property type="entry name" value="ATP_PRibTrfase_CS"/>
</dbReference>
<dbReference type="Proteomes" id="UP000075242">
    <property type="component" value="Chromosome I"/>
</dbReference>
<dbReference type="GO" id="GO:0003879">
    <property type="term" value="F:ATP phosphoribosyltransferase activity"/>
    <property type="evidence" value="ECO:0007669"/>
    <property type="project" value="UniProtKB-UniRule"/>
</dbReference>
<evidence type="ECO:0000313" key="12">
    <source>
        <dbReference type="EMBL" id="CUX76734.1"/>
    </source>
</evidence>
<evidence type="ECO:0000256" key="9">
    <source>
        <dbReference type="ARBA" id="ARBA00024861"/>
    </source>
</evidence>
<evidence type="ECO:0000313" key="13">
    <source>
        <dbReference type="Proteomes" id="UP000075242"/>
    </source>
</evidence>
<keyword evidence="6 12" id="KW-0328">Glycosyltransferase</keyword>
<dbReference type="EMBL" id="LN999011">
    <property type="protein sequence ID" value="CUX76734.1"/>
    <property type="molecule type" value="Genomic_DNA"/>
</dbReference>
<evidence type="ECO:0000256" key="1">
    <source>
        <dbReference type="ARBA" id="ARBA00000915"/>
    </source>
</evidence>
<dbReference type="AlphaFoldDB" id="A0A143WNR9"/>
<dbReference type="NCBIfam" id="TIGR00070">
    <property type="entry name" value="hisG"/>
    <property type="match status" value="1"/>
</dbReference>
<reference evidence="13" key="1">
    <citation type="submission" date="2016-01" db="EMBL/GenBank/DDBJ databases">
        <authorList>
            <person name="Husnik F."/>
        </authorList>
    </citation>
    <scope>NUCLEOTIDE SEQUENCE [LARGE SCALE GENOMIC DNA]</scope>
</reference>
<dbReference type="PANTHER" id="PTHR21403:SF8">
    <property type="entry name" value="ATP PHOSPHORIBOSYLTRANSFERASE"/>
    <property type="match status" value="1"/>
</dbReference>
<dbReference type="InterPro" id="IPR013820">
    <property type="entry name" value="ATP_PRibTrfase_cat"/>
</dbReference>
<evidence type="ECO:0000256" key="2">
    <source>
        <dbReference type="ARBA" id="ARBA00004667"/>
    </source>
</evidence>
<dbReference type="InterPro" id="IPR001348">
    <property type="entry name" value="ATP_PRibTrfase_HisG"/>
</dbReference>
<dbReference type="PROSITE" id="PS01316">
    <property type="entry name" value="ATP_P_PHORIBOSYLTR"/>
    <property type="match status" value="1"/>
</dbReference>
<gene>
    <name evidence="12" type="primary">hisG</name>
    <name evidence="12" type="ORF">MHIR_TP00114</name>
</gene>
<evidence type="ECO:0000256" key="5">
    <source>
        <dbReference type="ARBA" id="ARBA00022605"/>
    </source>
</evidence>
<dbReference type="Gene3D" id="3.40.190.10">
    <property type="entry name" value="Periplasmic binding protein-like II"/>
    <property type="match status" value="2"/>
</dbReference>